<feature type="transmembrane region" description="Helical" evidence="1">
    <location>
        <begin position="12"/>
        <end position="33"/>
    </location>
</feature>
<keyword evidence="1" id="KW-0472">Membrane</keyword>
<dbReference type="Proteomes" id="UP000718281">
    <property type="component" value="Unassembled WGS sequence"/>
</dbReference>
<evidence type="ECO:0000313" key="2">
    <source>
        <dbReference type="EMBL" id="MBK6300792.1"/>
    </source>
</evidence>
<protein>
    <submittedName>
        <fullName evidence="2">Uncharacterized protein</fullName>
    </submittedName>
</protein>
<keyword evidence="1" id="KW-1133">Transmembrane helix</keyword>
<evidence type="ECO:0000256" key="1">
    <source>
        <dbReference type="SAM" id="Phobius"/>
    </source>
</evidence>
<dbReference type="EMBL" id="JADIXZ010000004">
    <property type="protein sequence ID" value="MBK6300792.1"/>
    <property type="molecule type" value="Genomic_DNA"/>
</dbReference>
<feature type="transmembrane region" description="Helical" evidence="1">
    <location>
        <begin position="39"/>
        <end position="57"/>
    </location>
</feature>
<feature type="transmembrane region" description="Helical" evidence="1">
    <location>
        <begin position="64"/>
        <end position="82"/>
    </location>
</feature>
<organism evidence="2 3">
    <name type="scientific">Candidatus Phosphoribacter hodrii</name>
    <dbReference type="NCBI Taxonomy" id="2953743"/>
    <lineage>
        <taxon>Bacteria</taxon>
        <taxon>Bacillati</taxon>
        <taxon>Actinomycetota</taxon>
        <taxon>Actinomycetes</taxon>
        <taxon>Micrococcales</taxon>
        <taxon>Dermatophilaceae</taxon>
        <taxon>Candidatus Phosphoribacter</taxon>
    </lineage>
</organism>
<evidence type="ECO:0000313" key="3">
    <source>
        <dbReference type="Proteomes" id="UP000718281"/>
    </source>
</evidence>
<reference evidence="2 3" key="1">
    <citation type="submission" date="2020-10" db="EMBL/GenBank/DDBJ databases">
        <title>Connecting structure to function with the recovery of over 1000 high-quality activated sludge metagenome-assembled genomes encoding full-length rRNA genes using long-read sequencing.</title>
        <authorList>
            <person name="Singleton C.M."/>
            <person name="Petriglieri F."/>
            <person name="Kristensen J.M."/>
            <person name="Kirkegaard R.H."/>
            <person name="Michaelsen T.Y."/>
            <person name="Andersen M.H."/>
            <person name="Karst S.M."/>
            <person name="Dueholm M.S."/>
            <person name="Nielsen P.H."/>
            <person name="Albertsen M."/>
        </authorList>
    </citation>
    <scope>NUCLEOTIDE SEQUENCE [LARGE SCALE GENOMIC DNA]</scope>
    <source>
        <strain evidence="2">AalE_18-Q3-R2-46_BAT3C.188</strain>
    </source>
</reference>
<dbReference type="AlphaFoldDB" id="A0A934X4T4"/>
<keyword evidence="1" id="KW-0812">Transmembrane</keyword>
<name>A0A934X4T4_9MICO</name>
<comment type="caution">
    <text evidence="2">The sequence shown here is derived from an EMBL/GenBank/DDBJ whole genome shotgun (WGS) entry which is preliminary data.</text>
</comment>
<sequence>MTASPTGGGVRVLRATTLAVVTLALAATAHVLAGGDLPGVLALALAAGPLALGTVLLTRRRLSLAAVFAWLVPAEITLHVYFGAAAPHPLVHAPAGGHVHGGSDAGMPVAGLSGLDPLAQPIGTTPLGHSSLAMLGAHALATVITGLALSHGERVLWLLWESLRPALALDPVPPATSPAPAALAPVTRRCSSVFLCSPHPRGPPTRRPAVA</sequence>
<proteinExistence type="predicted"/>
<accession>A0A934X4T4</accession>
<gene>
    <name evidence="2" type="ORF">IPF40_06975</name>
</gene>